<organism evidence="1">
    <name type="scientific">Anguilla anguilla</name>
    <name type="common">European freshwater eel</name>
    <name type="synonym">Muraena anguilla</name>
    <dbReference type="NCBI Taxonomy" id="7936"/>
    <lineage>
        <taxon>Eukaryota</taxon>
        <taxon>Metazoa</taxon>
        <taxon>Chordata</taxon>
        <taxon>Craniata</taxon>
        <taxon>Vertebrata</taxon>
        <taxon>Euteleostomi</taxon>
        <taxon>Actinopterygii</taxon>
        <taxon>Neopterygii</taxon>
        <taxon>Teleostei</taxon>
        <taxon>Anguilliformes</taxon>
        <taxon>Anguillidae</taxon>
        <taxon>Anguilla</taxon>
    </lineage>
</organism>
<dbReference type="AlphaFoldDB" id="A0A0E9WQR6"/>
<proteinExistence type="predicted"/>
<sequence>MKNMQYELSQEIYFRHKKLHTQYILYICKKKKQKKKIRIT</sequence>
<reference evidence="1" key="2">
    <citation type="journal article" date="2015" name="Fish Shellfish Immunol.">
        <title>Early steps in the European eel (Anguilla anguilla)-Vibrio vulnificus interaction in the gills: Role of the RtxA13 toxin.</title>
        <authorList>
            <person name="Callol A."/>
            <person name="Pajuelo D."/>
            <person name="Ebbesson L."/>
            <person name="Teles M."/>
            <person name="MacKenzie S."/>
            <person name="Amaro C."/>
        </authorList>
    </citation>
    <scope>NUCLEOTIDE SEQUENCE</scope>
</reference>
<name>A0A0E9WQR6_ANGAN</name>
<evidence type="ECO:0000313" key="1">
    <source>
        <dbReference type="EMBL" id="JAH92646.1"/>
    </source>
</evidence>
<reference evidence="1" key="1">
    <citation type="submission" date="2014-11" db="EMBL/GenBank/DDBJ databases">
        <authorList>
            <person name="Amaro Gonzalez C."/>
        </authorList>
    </citation>
    <scope>NUCLEOTIDE SEQUENCE</scope>
</reference>
<accession>A0A0E9WQR6</accession>
<dbReference type="EMBL" id="GBXM01015931">
    <property type="protein sequence ID" value="JAH92646.1"/>
    <property type="molecule type" value="Transcribed_RNA"/>
</dbReference>
<protein>
    <submittedName>
        <fullName evidence="1">Uncharacterized protein</fullName>
    </submittedName>
</protein>